<dbReference type="InterPro" id="IPR020557">
    <property type="entry name" value="Fumarate_lyase_CS"/>
</dbReference>
<dbReference type="Pfam" id="PF14698">
    <property type="entry name" value="ASL_C2"/>
    <property type="match status" value="1"/>
</dbReference>
<dbReference type="Proteomes" id="UP000003288">
    <property type="component" value="Unassembled WGS sequence"/>
</dbReference>
<dbReference type="PRINTS" id="PR00145">
    <property type="entry name" value="ARGSUCLYASE"/>
</dbReference>
<dbReference type="Gene3D" id="1.10.40.30">
    <property type="entry name" value="Fumarase/aspartase (C-terminal domain)"/>
    <property type="match status" value="1"/>
</dbReference>
<keyword evidence="4 7" id="KW-0055">Arginine biosynthesis</keyword>
<dbReference type="PROSITE" id="PS00163">
    <property type="entry name" value="FUMARATE_LYASES"/>
    <property type="match status" value="1"/>
</dbReference>
<evidence type="ECO:0000313" key="11">
    <source>
        <dbReference type="Proteomes" id="UP000003288"/>
    </source>
</evidence>
<comment type="caution">
    <text evidence="10">The sequence shown here is derived from an EMBL/GenBank/DDBJ whole genome shotgun (WGS) entry which is preliminary data.</text>
</comment>
<dbReference type="InterPro" id="IPR029419">
    <property type="entry name" value="Arg_succ_lyase_C"/>
</dbReference>
<dbReference type="GO" id="GO:0005829">
    <property type="term" value="C:cytosol"/>
    <property type="evidence" value="ECO:0007669"/>
    <property type="project" value="TreeGrafter"/>
</dbReference>
<keyword evidence="7" id="KW-0963">Cytoplasm</keyword>
<protein>
    <recommendedName>
        <fullName evidence="3 7">Argininosuccinate lyase</fullName>
        <shortName evidence="7">ASAL</shortName>
        <ecNumber evidence="3 7">4.3.2.1</ecNumber>
    </recommendedName>
    <alternativeName>
        <fullName evidence="7">Arginosuccinase</fullName>
    </alternativeName>
</protein>
<dbReference type="EMBL" id="ABCJ01000003">
    <property type="protein sequence ID" value="EDM23768.1"/>
    <property type="molecule type" value="Genomic_DNA"/>
</dbReference>
<dbReference type="PANTHER" id="PTHR43814">
    <property type="entry name" value="ARGININOSUCCINATE LYASE"/>
    <property type="match status" value="1"/>
</dbReference>
<dbReference type="SUPFAM" id="SSF48557">
    <property type="entry name" value="L-aspartase-like"/>
    <property type="match status" value="1"/>
</dbReference>
<evidence type="ECO:0000256" key="2">
    <source>
        <dbReference type="ARBA" id="ARBA00004941"/>
    </source>
</evidence>
<evidence type="ECO:0000256" key="6">
    <source>
        <dbReference type="ARBA" id="ARBA00023239"/>
    </source>
</evidence>
<dbReference type="FunFam" id="1.10.40.30:FF:000001">
    <property type="entry name" value="Argininosuccinate lyase"/>
    <property type="match status" value="1"/>
</dbReference>
<dbReference type="PANTHER" id="PTHR43814:SF1">
    <property type="entry name" value="ARGININOSUCCINATE LYASE"/>
    <property type="match status" value="1"/>
</dbReference>
<accession>A0AAI9AHI1</accession>
<dbReference type="GO" id="GO:0004056">
    <property type="term" value="F:argininosuccinate lyase activity"/>
    <property type="evidence" value="ECO:0007669"/>
    <property type="project" value="UniProtKB-UniRule"/>
</dbReference>
<feature type="domain" description="Argininosuccinate lyase C-terminal" evidence="9">
    <location>
        <begin position="363"/>
        <end position="422"/>
    </location>
</feature>
<comment type="similarity">
    <text evidence="7">Belongs to the lyase 1 family. Argininosuccinate lyase subfamily.</text>
</comment>
<dbReference type="PRINTS" id="PR00149">
    <property type="entry name" value="FUMRATELYASE"/>
</dbReference>
<organism evidence="10 11">
    <name type="scientific">Caminibacter mediatlanticus TB-2</name>
    <dbReference type="NCBI Taxonomy" id="391592"/>
    <lineage>
        <taxon>Bacteria</taxon>
        <taxon>Pseudomonadati</taxon>
        <taxon>Campylobacterota</taxon>
        <taxon>Epsilonproteobacteria</taxon>
        <taxon>Nautiliales</taxon>
        <taxon>Nautiliaceae</taxon>
        <taxon>Caminibacter</taxon>
    </lineage>
</organism>
<gene>
    <name evidence="7" type="primary">argH</name>
    <name evidence="10" type="ORF">CMTB2_00834</name>
</gene>
<dbReference type="FunFam" id="1.10.275.10:FF:000002">
    <property type="entry name" value="Argininosuccinate lyase"/>
    <property type="match status" value="1"/>
</dbReference>
<name>A0AAI9AHI1_9BACT</name>
<dbReference type="InterPro" id="IPR024083">
    <property type="entry name" value="Fumarase/histidase_N"/>
</dbReference>
<dbReference type="EC" id="4.3.2.1" evidence="3 7"/>
<proteinExistence type="inferred from homology"/>
<dbReference type="Pfam" id="PF00206">
    <property type="entry name" value="Lyase_1"/>
    <property type="match status" value="1"/>
</dbReference>
<dbReference type="HAMAP" id="MF_00006">
    <property type="entry name" value="Arg_succ_lyase"/>
    <property type="match status" value="1"/>
</dbReference>
<dbReference type="RefSeq" id="WP_007474294.1">
    <property type="nucleotide sequence ID" value="NZ_ABCJ01000003.1"/>
</dbReference>
<keyword evidence="5 7" id="KW-0028">Amino-acid biosynthesis</keyword>
<evidence type="ECO:0000256" key="4">
    <source>
        <dbReference type="ARBA" id="ARBA00022571"/>
    </source>
</evidence>
<dbReference type="FunFam" id="1.20.200.10:FF:000002">
    <property type="entry name" value="Argininosuccinate lyase"/>
    <property type="match status" value="1"/>
</dbReference>
<dbReference type="InterPro" id="IPR009049">
    <property type="entry name" value="Argininosuccinate_lyase"/>
</dbReference>
<evidence type="ECO:0000259" key="9">
    <source>
        <dbReference type="Pfam" id="PF14698"/>
    </source>
</evidence>
<evidence type="ECO:0000256" key="1">
    <source>
        <dbReference type="ARBA" id="ARBA00000985"/>
    </source>
</evidence>
<comment type="subcellular location">
    <subcellularLocation>
        <location evidence="7">Cytoplasm</location>
    </subcellularLocation>
</comment>
<evidence type="ECO:0000256" key="3">
    <source>
        <dbReference type="ARBA" id="ARBA00012338"/>
    </source>
</evidence>
<evidence type="ECO:0000256" key="5">
    <source>
        <dbReference type="ARBA" id="ARBA00022605"/>
    </source>
</evidence>
<reference evidence="10 11" key="1">
    <citation type="journal article" date="2011" name="Stand. Genomic Sci.">
        <title>Draft genome sequence of Caminibacter mediatlanticus strain TB-2, an epsilonproteobacterium isolated from a deep-sea hydrothermal vent.</title>
        <authorList>
            <person name="Giovannelli D."/>
            <person name="Ferriera S."/>
            <person name="Johnson J."/>
            <person name="Kravitz S."/>
            <person name="Perez-Rodriguez I."/>
            <person name="Ricci J."/>
            <person name="O'Brien C."/>
            <person name="Voordeckers J.W."/>
            <person name="Bini E."/>
            <person name="Vetriani C."/>
        </authorList>
    </citation>
    <scope>NUCLEOTIDE SEQUENCE [LARGE SCALE GENOMIC DNA]</scope>
    <source>
        <strain evidence="10 11">TB-2</strain>
    </source>
</reference>
<evidence type="ECO:0000256" key="7">
    <source>
        <dbReference type="HAMAP-Rule" id="MF_00006"/>
    </source>
</evidence>
<evidence type="ECO:0000259" key="8">
    <source>
        <dbReference type="Pfam" id="PF00206"/>
    </source>
</evidence>
<comment type="catalytic activity">
    <reaction evidence="1 7">
        <text>2-(N(omega)-L-arginino)succinate = fumarate + L-arginine</text>
        <dbReference type="Rhea" id="RHEA:24020"/>
        <dbReference type="ChEBI" id="CHEBI:29806"/>
        <dbReference type="ChEBI" id="CHEBI:32682"/>
        <dbReference type="ChEBI" id="CHEBI:57472"/>
        <dbReference type="EC" id="4.3.2.1"/>
    </reaction>
</comment>
<comment type="pathway">
    <text evidence="2 7">Amino-acid biosynthesis; L-arginine biosynthesis; L-arginine from L-ornithine and carbamoyl phosphate: step 3/3.</text>
</comment>
<keyword evidence="6 7" id="KW-0456">Lyase</keyword>
<sequence length="459" mass="52378">MKLWGGRFSKGTAKILDEFNASIPFDKELYIEDIEGSIAHSKMLAKQGIISKDEAKKIQEGLLKIKEEIESGNFKWDISDEDIHMAIEKRLIELIGDTGKKLHTARSRNDQVAVDFRRWVLKRNLEFAKKIKELIKVFVEIAKNHKNTILPGMTHLQHAQPISFGYHMLAYASMFKRDYERFIESYKRNNKNPLGCAALAGTPHPIDRFKTTKELGFDEPTINCLDTVSDRDFALEILFNISMLMMHASRISEELILWSTSEFSFITLSDEYSTGSSIMPQKKNPDVPELIRGKTGRAYGNLVTLLTVMKGLPLAYNKDTQEDKEPVFDSVKHALISIEILKETLKTMQINKENMYKACKKGHLTATDLADYLVKKGIPFREAHHITGRAVALAESKGVDLSELTLDELKSIDNRIEEDIDLSLETSMNSRNSYGATSLKKVEEQIEYFEEFLKENNEN</sequence>
<dbReference type="Gene3D" id="1.20.200.10">
    <property type="entry name" value="Fumarase/aspartase (Central domain)"/>
    <property type="match status" value="1"/>
</dbReference>
<dbReference type="InterPro" id="IPR008948">
    <property type="entry name" value="L-Aspartase-like"/>
</dbReference>
<dbReference type="GO" id="GO:0042450">
    <property type="term" value="P:L-arginine biosynthetic process via ornithine"/>
    <property type="evidence" value="ECO:0007669"/>
    <property type="project" value="UniProtKB-UniRule"/>
</dbReference>
<dbReference type="AlphaFoldDB" id="A0AAI9AHI1"/>
<dbReference type="InterPro" id="IPR022761">
    <property type="entry name" value="Fumarate_lyase_N"/>
</dbReference>
<dbReference type="InterPro" id="IPR000362">
    <property type="entry name" value="Fumarate_lyase_fam"/>
</dbReference>
<dbReference type="CDD" id="cd01359">
    <property type="entry name" value="Argininosuccinate_lyase"/>
    <property type="match status" value="1"/>
</dbReference>
<evidence type="ECO:0000313" key="10">
    <source>
        <dbReference type="EMBL" id="EDM23768.1"/>
    </source>
</evidence>
<feature type="domain" description="Fumarate lyase N-terminal" evidence="8">
    <location>
        <begin position="6"/>
        <end position="300"/>
    </location>
</feature>
<dbReference type="NCBIfam" id="TIGR00838">
    <property type="entry name" value="argH"/>
    <property type="match status" value="1"/>
</dbReference>
<dbReference type="Gene3D" id="1.10.275.10">
    <property type="entry name" value="Fumarase/aspartase (N-terminal domain)"/>
    <property type="match status" value="1"/>
</dbReference>